<name>A0A0C3QMY0_9AGAM</name>
<dbReference type="HOGENOM" id="CLU_011151_1_0_1"/>
<proteinExistence type="predicted"/>
<keyword evidence="2" id="KW-1185">Reference proteome</keyword>
<sequence length="658" mass="74105">MDTLAVELVQLIALHLATQSPSTTDVRKDLVSLINTSRLFHYAVNPYTNPHLYAEIFRRTFDTSALYRRFPTSQLNATALTHELLRRWACISRVRKLSIASGYAWTSRRYAKADLLEDLMTMYLMFTESDGGNAKLLLRHANILGYLEQFKQNCIGKMRLRPEMPEESEENALWLWLCWFTLDYYKCITESDEVRINFDYLITPFVLGVFQYANTFAPWSCPILPLAAPSLPSSSPNTSSTPLVLTNPSPSPNDLIPLGPRPLSTAIPGGYLSVPAGTYYSSHGTNGTNGVRFSFPLLHHAAVQLCLAQEDRLPMFQPGAVQPTNDQLLNLAFADGFFPSAMTLADQRPGLPPFFDRRAGRVARDAYTPDYMRVKFPCIVDSRRWDNEWARLAGCRDPLVSIPKSVDVPKYRWTPGRMTGEWDGRFMIPALDSYNRLLDALQPLPTNHHHLGEPVREYPVNILEEVHRLHNYQSWSIDEYHHRPYAHLPNAVRPGKAINAHLPGGILVERAAEIWDPTMKRWKNGILVRANGVESYYEAIPSSERSSSLSIPPSTSGLPILLFGHLTTPPRSSPAAAHNSWFEAGATISGTVRPWDGLVTLKATNDPRAGDWVYNGYLVGEGDRQGESGNWVGRWRDAHSDARTVAWEGVFVMRKRGE</sequence>
<reference evidence="2" key="2">
    <citation type="submission" date="2015-01" db="EMBL/GenBank/DDBJ databases">
        <title>Evolutionary Origins and Diversification of the Mycorrhizal Mutualists.</title>
        <authorList>
            <consortium name="DOE Joint Genome Institute"/>
            <consortium name="Mycorrhizal Genomics Consortium"/>
            <person name="Kohler A."/>
            <person name="Kuo A."/>
            <person name="Nagy L.G."/>
            <person name="Floudas D."/>
            <person name="Copeland A."/>
            <person name="Barry K.W."/>
            <person name="Cichocki N."/>
            <person name="Veneault-Fourrey C."/>
            <person name="LaButti K."/>
            <person name="Lindquist E.A."/>
            <person name="Lipzen A."/>
            <person name="Lundell T."/>
            <person name="Morin E."/>
            <person name="Murat C."/>
            <person name="Riley R."/>
            <person name="Ohm R."/>
            <person name="Sun H."/>
            <person name="Tunlid A."/>
            <person name="Henrissat B."/>
            <person name="Grigoriev I.V."/>
            <person name="Hibbett D.S."/>
            <person name="Martin F."/>
        </authorList>
    </citation>
    <scope>NUCLEOTIDE SEQUENCE [LARGE SCALE GENOMIC DNA]</scope>
    <source>
        <strain evidence="2">MUT 4182</strain>
    </source>
</reference>
<protein>
    <submittedName>
        <fullName evidence="1">Uncharacterized protein</fullName>
    </submittedName>
</protein>
<dbReference type="OrthoDB" id="434783at2759"/>
<gene>
    <name evidence="1" type="ORF">M407DRAFT_6254</name>
</gene>
<evidence type="ECO:0000313" key="2">
    <source>
        <dbReference type="Proteomes" id="UP000054248"/>
    </source>
</evidence>
<reference evidence="1 2" key="1">
    <citation type="submission" date="2014-04" db="EMBL/GenBank/DDBJ databases">
        <authorList>
            <consortium name="DOE Joint Genome Institute"/>
            <person name="Kuo A."/>
            <person name="Girlanda M."/>
            <person name="Perotto S."/>
            <person name="Kohler A."/>
            <person name="Nagy L.G."/>
            <person name="Floudas D."/>
            <person name="Copeland A."/>
            <person name="Barry K.W."/>
            <person name="Cichocki N."/>
            <person name="Veneault-Fourrey C."/>
            <person name="LaButti K."/>
            <person name="Lindquist E.A."/>
            <person name="Lipzen A."/>
            <person name="Lundell T."/>
            <person name="Morin E."/>
            <person name="Murat C."/>
            <person name="Sun H."/>
            <person name="Tunlid A."/>
            <person name="Henrissat B."/>
            <person name="Grigoriev I.V."/>
            <person name="Hibbett D.S."/>
            <person name="Martin F."/>
            <person name="Nordberg H.P."/>
            <person name="Cantor M.N."/>
            <person name="Hua S.X."/>
        </authorList>
    </citation>
    <scope>NUCLEOTIDE SEQUENCE [LARGE SCALE GENOMIC DNA]</scope>
    <source>
        <strain evidence="1 2">MUT 4182</strain>
    </source>
</reference>
<accession>A0A0C3QMY0</accession>
<organism evidence="1 2">
    <name type="scientific">Tulasnella calospora MUT 4182</name>
    <dbReference type="NCBI Taxonomy" id="1051891"/>
    <lineage>
        <taxon>Eukaryota</taxon>
        <taxon>Fungi</taxon>
        <taxon>Dikarya</taxon>
        <taxon>Basidiomycota</taxon>
        <taxon>Agaricomycotina</taxon>
        <taxon>Agaricomycetes</taxon>
        <taxon>Cantharellales</taxon>
        <taxon>Tulasnellaceae</taxon>
        <taxon>Tulasnella</taxon>
    </lineage>
</organism>
<dbReference type="EMBL" id="KN822984">
    <property type="protein sequence ID" value="KIO29301.1"/>
    <property type="molecule type" value="Genomic_DNA"/>
</dbReference>
<dbReference type="AlphaFoldDB" id="A0A0C3QMY0"/>
<evidence type="ECO:0000313" key="1">
    <source>
        <dbReference type="EMBL" id="KIO29301.1"/>
    </source>
</evidence>
<dbReference type="Proteomes" id="UP000054248">
    <property type="component" value="Unassembled WGS sequence"/>
</dbReference>